<dbReference type="Pfam" id="PF01398">
    <property type="entry name" value="JAB"/>
    <property type="match status" value="1"/>
</dbReference>
<feature type="domain" description="eIF3h C-terminal" evidence="3">
    <location>
        <begin position="197"/>
        <end position="280"/>
    </location>
</feature>
<feature type="region of interest" description="Disordered" evidence="1">
    <location>
        <begin position="350"/>
        <end position="379"/>
    </location>
</feature>
<evidence type="ECO:0000313" key="5">
    <source>
        <dbReference type="Proteomes" id="UP000355283"/>
    </source>
</evidence>
<name>A0A4D9DHW7_9STRA</name>
<evidence type="ECO:0000259" key="3">
    <source>
        <dbReference type="Pfam" id="PF19445"/>
    </source>
</evidence>
<dbReference type="InterPro" id="IPR045810">
    <property type="entry name" value="eIF3h_C"/>
</dbReference>
<keyword evidence="5" id="KW-1185">Reference proteome</keyword>
<comment type="caution">
    <text evidence="4">The sequence shown here is derived from an EMBL/GenBank/DDBJ whole genome shotgun (WGS) entry which is preliminary data.</text>
</comment>
<reference evidence="4 5" key="1">
    <citation type="submission" date="2019-01" db="EMBL/GenBank/DDBJ databases">
        <title>Nuclear Genome Assembly of the Microalgal Biofuel strain Nannochloropsis salina CCMP1776.</title>
        <authorList>
            <person name="Hovde B."/>
        </authorList>
    </citation>
    <scope>NUCLEOTIDE SEQUENCE [LARGE SCALE GENOMIC DNA]</scope>
    <source>
        <strain evidence="4 5">CCMP1776</strain>
    </source>
</reference>
<protein>
    <submittedName>
        <fullName evidence="4">Uncharacterized protein</fullName>
    </submittedName>
</protein>
<dbReference type="Gene3D" id="3.40.140.10">
    <property type="entry name" value="Cytidine Deaminase, domain 2"/>
    <property type="match status" value="1"/>
</dbReference>
<dbReference type="OrthoDB" id="10265695at2759"/>
<evidence type="ECO:0000256" key="1">
    <source>
        <dbReference type="SAM" id="MobiDB-lite"/>
    </source>
</evidence>
<dbReference type="PANTHER" id="PTHR10410">
    <property type="entry name" value="EUKARYOTIC TRANSLATION INITIATION FACTOR 3 -RELATED"/>
    <property type="match status" value="1"/>
</dbReference>
<dbReference type="InterPro" id="IPR050242">
    <property type="entry name" value="JAMM_MPN+_peptidase_M67A"/>
</dbReference>
<dbReference type="EMBL" id="SDOX01000001">
    <property type="protein sequence ID" value="TFJ88429.1"/>
    <property type="molecule type" value="Genomic_DNA"/>
</dbReference>
<dbReference type="Proteomes" id="UP000355283">
    <property type="component" value="Unassembled WGS sequence"/>
</dbReference>
<dbReference type="Pfam" id="PF19445">
    <property type="entry name" value="eIF3h_C"/>
    <property type="match status" value="1"/>
</dbReference>
<gene>
    <name evidence="4" type="ORF">NSK_000003</name>
</gene>
<feature type="region of interest" description="Disordered" evidence="1">
    <location>
        <begin position="72"/>
        <end position="94"/>
    </location>
</feature>
<dbReference type="GO" id="GO:0008237">
    <property type="term" value="F:metallopeptidase activity"/>
    <property type="evidence" value="ECO:0007669"/>
    <property type="project" value="InterPro"/>
</dbReference>
<evidence type="ECO:0000259" key="2">
    <source>
        <dbReference type="Pfam" id="PF01398"/>
    </source>
</evidence>
<proteinExistence type="predicted"/>
<accession>A0A4D9DHW7</accession>
<dbReference type="AlphaFoldDB" id="A0A4D9DHW7"/>
<feature type="domain" description="JAB1/MPN/MOV34 metalloenzyme" evidence="2">
    <location>
        <begin position="21"/>
        <end position="125"/>
    </location>
</feature>
<dbReference type="InterPro" id="IPR000555">
    <property type="entry name" value="JAMM/MPN+_dom"/>
</dbReference>
<sequence length="379" mass="41953">MDPHIDISPPSTAPHRGIISEVQIDGSALLRVVKHCEDNLPGNSTGALLGLDVPKENGKVVMHVTYAFALPRTRDGEERGGRTEDEETEEERGDMAKHEYKGHMMKLLKEVNVDNNMVGWYRTMQLGHFSEAGSRVDAAGLRAQRTLFDIPVPLADEMVEANIVMLYDPVQTAMGDLTVKAFRHVRVPTTREEVESVSSFKDLMEEIPVVIRNPGIVSAFLWDYQEERMPSKGAGGGKGALDADFTKLDLSFNPFLSRNLELLSEEVDRMSGQLEKCKRFATGQGGRGSYHGGPRSWSRRKEEEEERNAEPNRLDTVMTATQIDAYCQQISAFSKGGFSKLYLVGSLHKEASPAGGEGGKEGEGEGGREGQERGWKRLE</sequence>
<feature type="compositionally biased region" description="Basic and acidic residues" evidence="1">
    <location>
        <begin position="358"/>
        <end position="379"/>
    </location>
</feature>
<feature type="region of interest" description="Disordered" evidence="1">
    <location>
        <begin position="281"/>
        <end position="310"/>
    </location>
</feature>
<organism evidence="4 5">
    <name type="scientific">Nannochloropsis salina CCMP1776</name>
    <dbReference type="NCBI Taxonomy" id="1027361"/>
    <lineage>
        <taxon>Eukaryota</taxon>
        <taxon>Sar</taxon>
        <taxon>Stramenopiles</taxon>
        <taxon>Ochrophyta</taxon>
        <taxon>Eustigmatophyceae</taxon>
        <taxon>Eustigmatales</taxon>
        <taxon>Monodopsidaceae</taxon>
        <taxon>Microchloropsis</taxon>
        <taxon>Microchloropsis salina</taxon>
    </lineage>
</organism>
<evidence type="ECO:0000313" key="4">
    <source>
        <dbReference type="EMBL" id="TFJ88429.1"/>
    </source>
</evidence>
<feature type="compositionally biased region" description="Basic and acidic residues" evidence="1">
    <location>
        <begin position="72"/>
        <end position="83"/>
    </location>
</feature>